<evidence type="ECO:0000313" key="4">
    <source>
        <dbReference type="EMBL" id="MFC4767984.1"/>
    </source>
</evidence>
<dbReference type="RefSeq" id="WP_380025907.1">
    <property type="nucleotide sequence ID" value="NZ_JBHSHC010000096.1"/>
</dbReference>
<keyword evidence="2" id="KW-0178">Competence</keyword>
<keyword evidence="3" id="KW-0812">Transmembrane</keyword>
<keyword evidence="3" id="KW-0472">Membrane</keyword>
<proteinExistence type="predicted"/>
<dbReference type="InterPro" id="IPR012902">
    <property type="entry name" value="N_methyl_site"/>
</dbReference>
<keyword evidence="5" id="KW-1185">Reference proteome</keyword>
<name>A0ABV9Q2C1_9BACL</name>
<comment type="subcellular location">
    <subcellularLocation>
        <location evidence="1">Cell surface</location>
    </subcellularLocation>
</comment>
<feature type="transmembrane region" description="Helical" evidence="3">
    <location>
        <begin position="20"/>
        <end position="38"/>
    </location>
</feature>
<organism evidence="4 5">
    <name type="scientific">Effusibacillus consociatus</name>
    <dbReference type="NCBI Taxonomy" id="1117041"/>
    <lineage>
        <taxon>Bacteria</taxon>
        <taxon>Bacillati</taxon>
        <taxon>Bacillota</taxon>
        <taxon>Bacilli</taxon>
        <taxon>Bacillales</taxon>
        <taxon>Alicyclobacillaceae</taxon>
        <taxon>Effusibacillus</taxon>
    </lineage>
</organism>
<comment type="caution">
    <text evidence="4">The sequence shown here is derived from an EMBL/GenBank/DDBJ whole genome shotgun (WGS) entry which is preliminary data.</text>
</comment>
<dbReference type="Pfam" id="PF07963">
    <property type="entry name" value="N_methyl"/>
    <property type="match status" value="1"/>
</dbReference>
<dbReference type="Proteomes" id="UP001596002">
    <property type="component" value="Unassembled WGS sequence"/>
</dbReference>
<accession>A0ABV9Q2C1</accession>
<protein>
    <submittedName>
        <fullName evidence="4">Prepilin-type N-terminal cleavage/methylation domain-containing protein</fullName>
    </submittedName>
</protein>
<evidence type="ECO:0000256" key="1">
    <source>
        <dbReference type="ARBA" id="ARBA00004241"/>
    </source>
</evidence>
<evidence type="ECO:0000313" key="5">
    <source>
        <dbReference type="Proteomes" id="UP001596002"/>
    </source>
</evidence>
<reference evidence="5" key="1">
    <citation type="journal article" date="2019" name="Int. J. Syst. Evol. Microbiol.">
        <title>The Global Catalogue of Microorganisms (GCM) 10K type strain sequencing project: providing services to taxonomists for standard genome sequencing and annotation.</title>
        <authorList>
            <consortium name="The Broad Institute Genomics Platform"/>
            <consortium name="The Broad Institute Genome Sequencing Center for Infectious Disease"/>
            <person name="Wu L."/>
            <person name="Ma J."/>
        </authorList>
    </citation>
    <scope>NUCLEOTIDE SEQUENCE [LARGE SCALE GENOMIC DNA]</scope>
    <source>
        <strain evidence="5">WYCCWR 12678</strain>
    </source>
</reference>
<evidence type="ECO:0000256" key="3">
    <source>
        <dbReference type="SAM" id="Phobius"/>
    </source>
</evidence>
<dbReference type="PROSITE" id="PS00409">
    <property type="entry name" value="PROKAR_NTER_METHYL"/>
    <property type="match status" value="1"/>
</dbReference>
<dbReference type="EMBL" id="JBHSHC010000096">
    <property type="protein sequence ID" value="MFC4767984.1"/>
    <property type="molecule type" value="Genomic_DNA"/>
</dbReference>
<evidence type="ECO:0000256" key="2">
    <source>
        <dbReference type="ARBA" id="ARBA00023287"/>
    </source>
</evidence>
<dbReference type="NCBIfam" id="TIGR02532">
    <property type="entry name" value="IV_pilin_GFxxxE"/>
    <property type="match status" value="1"/>
</dbReference>
<sequence length="154" mass="17027">MKNRVGLSRTFEKGMTLVEVLAAVVILSMVTGSVLVTYSQSRTTSVRDNERLAATHLAQTVLEEWTALPENNYAELNNALKNHPGKPNATIERDLTDPTLQRIWTSLTYQGFSPIIRFHYSNNTLDGPVRVSVTVESKNRISVSLHGLVVPPGP</sequence>
<gene>
    <name evidence="4" type="ORF">ACFO8Q_11545</name>
</gene>
<keyword evidence="3" id="KW-1133">Transmembrane helix</keyword>